<accession>D5MLU1</accession>
<proteinExistence type="inferred from homology"/>
<dbReference type="InterPro" id="IPR015867">
    <property type="entry name" value="N-reg_PII/ATP_PRibTrfase_C"/>
</dbReference>
<evidence type="ECO:0000313" key="2">
    <source>
        <dbReference type="EMBL" id="CBE69998.1"/>
    </source>
</evidence>
<dbReference type="PANTHER" id="PTHR35983">
    <property type="entry name" value="UPF0166 PROTEIN TM_0021"/>
    <property type="match status" value="1"/>
</dbReference>
<dbReference type="Pfam" id="PF02641">
    <property type="entry name" value="DUF190"/>
    <property type="match status" value="1"/>
</dbReference>
<evidence type="ECO:0000313" key="3">
    <source>
        <dbReference type="Proteomes" id="UP000006898"/>
    </source>
</evidence>
<sequence length="113" mass="12835">MTLPQEGHLLRIFVGESDRHSGKPLYEWVILKAREQGLAGATVLRGLMGYGAHSRLHTFKIERLSLDLPVVVEIVDSREKLEAFLDLIDDDITEGLATIEKVHVRLYRSRKAE</sequence>
<dbReference type="STRING" id="671143.DAMO_2925"/>
<name>D5MLU1_METO1</name>
<dbReference type="InterPro" id="IPR003793">
    <property type="entry name" value="UPF0166"/>
</dbReference>
<comment type="similarity">
    <text evidence="1">Belongs to the UPF0166 family.</text>
</comment>
<gene>
    <name evidence="2" type="ORF">DAMO_2925</name>
</gene>
<protein>
    <submittedName>
        <fullName evidence="2">Uncharacterized protein</fullName>
    </submittedName>
</protein>
<dbReference type="HOGENOM" id="CLU_146749_0_1_0"/>
<dbReference type="Proteomes" id="UP000006898">
    <property type="component" value="Chromosome"/>
</dbReference>
<dbReference type="Gene3D" id="3.30.70.120">
    <property type="match status" value="1"/>
</dbReference>
<dbReference type="SUPFAM" id="SSF54913">
    <property type="entry name" value="GlnB-like"/>
    <property type="match status" value="1"/>
</dbReference>
<evidence type="ECO:0000256" key="1">
    <source>
        <dbReference type="ARBA" id="ARBA00010554"/>
    </source>
</evidence>
<dbReference type="EMBL" id="FP565575">
    <property type="protein sequence ID" value="CBE69998.1"/>
    <property type="molecule type" value="Genomic_DNA"/>
</dbReference>
<dbReference type="eggNOG" id="COG1993">
    <property type="taxonomic scope" value="Bacteria"/>
</dbReference>
<dbReference type="AlphaFoldDB" id="D5MLU1"/>
<dbReference type="PATRIC" id="fig|671143.5.peg.2564"/>
<dbReference type="InterPro" id="IPR011322">
    <property type="entry name" value="N-reg_PII-like_a/b"/>
</dbReference>
<reference evidence="2 3" key="1">
    <citation type="journal article" date="2010" name="Nature">
        <title>Nitrite-driven anaerobic methane oxidation by oxygenic bacteria.</title>
        <authorList>
            <person name="Ettwig K.F."/>
            <person name="Butler M.K."/>
            <person name="Le Paslier D."/>
            <person name="Pelletier E."/>
            <person name="Mangenot S."/>
            <person name="Kuypers M.M.M."/>
            <person name="Schreiber F."/>
            <person name="Dutilh B.E."/>
            <person name="Zedelius J."/>
            <person name="de Beer D."/>
            <person name="Gloerich J."/>
            <person name="Wessels H.J.C.T."/>
            <person name="van Allen T."/>
            <person name="Luesken F."/>
            <person name="Wu M."/>
            <person name="van de Pas-Schoonen K.T."/>
            <person name="Op den Camp H.J.M."/>
            <person name="Janssen-Megens E.M."/>
            <person name="Francoijs K-J."/>
            <person name="Stunnenberg H."/>
            <person name="Weissenbach J."/>
            <person name="Jetten M.S.M."/>
            <person name="Strous M."/>
        </authorList>
    </citation>
    <scope>NUCLEOTIDE SEQUENCE [LARGE SCALE GENOMIC DNA]</scope>
</reference>
<dbReference type="PANTHER" id="PTHR35983:SF1">
    <property type="entry name" value="UPF0166 PROTEIN TM_0021"/>
    <property type="match status" value="1"/>
</dbReference>
<dbReference type="KEGG" id="mox:DAMO_2925"/>
<organism evidence="2 3">
    <name type="scientific">Methylomirabilis oxygeniifera</name>
    <dbReference type="NCBI Taxonomy" id="671143"/>
    <lineage>
        <taxon>Bacteria</taxon>
        <taxon>Candidatus Methylomirabilota</taxon>
        <taxon>Candidatus Methylomirabilia</taxon>
        <taxon>Candidatus Methylomirabilales</taxon>
        <taxon>Candidatus Methylomirabilaceae</taxon>
        <taxon>Candidatus Methylomirabilis</taxon>
    </lineage>
</organism>